<name>A0A2U1B9B6_9BACT</name>
<gene>
    <name evidence="2" type="ORF">C8D82_103173</name>
</gene>
<evidence type="ECO:0000313" key="2">
    <source>
        <dbReference type="EMBL" id="PVY45259.1"/>
    </source>
</evidence>
<dbReference type="RefSeq" id="WP_116882826.1">
    <property type="nucleotide sequence ID" value="NZ_CABMMC010000235.1"/>
</dbReference>
<protein>
    <submittedName>
        <fullName evidence="2">Nicotinamidase-related amidase</fullName>
    </submittedName>
</protein>
<dbReference type="PANTHER" id="PTHR47044">
    <property type="entry name" value="OS02G0276400 PROTEIN"/>
    <property type="match status" value="1"/>
</dbReference>
<sequence>MIQKDTALLIIDMQQDFVREGTPLCVAGAAATVPVIASLLADCRNSGRIAIFHIVREYEPDGTDLERCRLESFHRVPGAIRGTAGAEIVPELQPHPGETVIVKPRYSAFFQTKLDLCLRRLGVDSLLIAGTQYPNCIRATVTDALSLDYQVTVISDCCSARTPEIAEANLTDMRNLGARCLTFAEWHLEISGHLLPSSC</sequence>
<organism evidence="2 3">
    <name type="scientific">Victivallis vadensis</name>
    <dbReference type="NCBI Taxonomy" id="172901"/>
    <lineage>
        <taxon>Bacteria</taxon>
        <taxon>Pseudomonadati</taxon>
        <taxon>Lentisphaerota</taxon>
        <taxon>Lentisphaeria</taxon>
        <taxon>Victivallales</taxon>
        <taxon>Victivallaceae</taxon>
        <taxon>Victivallis</taxon>
    </lineage>
</organism>
<dbReference type="EMBL" id="QEKH01000003">
    <property type="protein sequence ID" value="PVY45259.1"/>
    <property type="molecule type" value="Genomic_DNA"/>
</dbReference>
<evidence type="ECO:0000259" key="1">
    <source>
        <dbReference type="Pfam" id="PF00857"/>
    </source>
</evidence>
<dbReference type="InterPro" id="IPR000868">
    <property type="entry name" value="Isochorismatase-like_dom"/>
</dbReference>
<dbReference type="GeneID" id="78294152"/>
<dbReference type="Gene3D" id="3.40.50.850">
    <property type="entry name" value="Isochorismatase-like"/>
    <property type="match status" value="1"/>
</dbReference>
<proteinExistence type="predicted"/>
<dbReference type="AlphaFoldDB" id="A0A2U1B9B6"/>
<feature type="domain" description="Isochorismatase-like" evidence="1">
    <location>
        <begin position="6"/>
        <end position="184"/>
    </location>
</feature>
<dbReference type="Proteomes" id="UP000245959">
    <property type="component" value="Unassembled WGS sequence"/>
</dbReference>
<comment type="caution">
    <text evidence="2">The sequence shown here is derived from an EMBL/GenBank/DDBJ whole genome shotgun (WGS) entry which is preliminary data.</text>
</comment>
<evidence type="ECO:0000313" key="3">
    <source>
        <dbReference type="Proteomes" id="UP000245959"/>
    </source>
</evidence>
<dbReference type="InterPro" id="IPR036380">
    <property type="entry name" value="Isochorismatase-like_sf"/>
</dbReference>
<dbReference type="OrthoDB" id="9781985at2"/>
<dbReference type="CDD" id="cd00431">
    <property type="entry name" value="cysteine_hydrolases"/>
    <property type="match status" value="1"/>
</dbReference>
<keyword evidence="3" id="KW-1185">Reference proteome</keyword>
<reference evidence="2 3" key="1">
    <citation type="submission" date="2018-04" db="EMBL/GenBank/DDBJ databases">
        <title>Genomic Encyclopedia of Type Strains, Phase IV (KMG-IV): sequencing the most valuable type-strain genomes for metagenomic binning, comparative biology and taxonomic classification.</title>
        <authorList>
            <person name="Goeker M."/>
        </authorList>
    </citation>
    <scope>NUCLEOTIDE SEQUENCE [LARGE SCALE GENOMIC DNA]</scope>
    <source>
        <strain evidence="2 3">DSM 14823</strain>
    </source>
</reference>
<accession>A0A2U1B9B6</accession>
<dbReference type="SUPFAM" id="SSF52499">
    <property type="entry name" value="Isochorismatase-like hydrolases"/>
    <property type="match status" value="1"/>
</dbReference>
<dbReference type="Pfam" id="PF00857">
    <property type="entry name" value="Isochorismatase"/>
    <property type="match status" value="1"/>
</dbReference>